<evidence type="ECO:0000313" key="5">
    <source>
        <dbReference type="Proteomes" id="UP000673375"/>
    </source>
</evidence>
<dbReference type="SUPFAM" id="SSF47413">
    <property type="entry name" value="lambda repressor-like DNA-binding domains"/>
    <property type="match status" value="1"/>
</dbReference>
<dbReference type="Gene3D" id="1.10.260.40">
    <property type="entry name" value="lambda repressor-like DNA-binding domains"/>
    <property type="match status" value="1"/>
</dbReference>
<dbReference type="SMART" id="SM00530">
    <property type="entry name" value="HTH_XRE"/>
    <property type="match status" value="1"/>
</dbReference>
<keyword evidence="2" id="KW-0472">Membrane</keyword>
<dbReference type="CDD" id="cd00093">
    <property type="entry name" value="HTH_XRE"/>
    <property type="match status" value="1"/>
</dbReference>
<protein>
    <submittedName>
        <fullName evidence="4">Helix-turn-helix transcriptional regulator</fullName>
    </submittedName>
</protein>
<keyword evidence="2" id="KW-1133">Transmembrane helix</keyword>
<feature type="transmembrane region" description="Helical" evidence="2">
    <location>
        <begin position="147"/>
        <end position="168"/>
    </location>
</feature>
<keyword evidence="1" id="KW-0238">DNA-binding</keyword>
<keyword evidence="5" id="KW-1185">Reference proteome</keyword>
<accession>A0ABS4CJ75</accession>
<dbReference type="Proteomes" id="UP000673375">
    <property type="component" value="Unassembled WGS sequence"/>
</dbReference>
<evidence type="ECO:0000256" key="1">
    <source>
        <dbReference type="ARBA" id="ARBA00023125"/>
    </source>
</evidence>
<dbReference type="EMBL" id="JAEDXU010000003">
    <property type="protein sequence ID" value="MBP1046075.1"/>
    <property type="molecule type" value="Genomic_DNA"/>
</dbReference>
<sequence length="170" mass="19657">MGIRLKEKRLKHHLTQEQLAEKIYVSRQTISGWENGKNQPDLENLIMLSELYKTTLDELLKGESVEMTTQQPMVPKPKPAPTRKFAFLLFYWSLLSIVLQIILREEKISFMIFYAIGGFLITAFSLKRTNRLSNLYSQGVNMFDPGIYLCLGFLVLIIVGFILQDAIIQR</sequence>
<gene>
    <name evidence="4" type="ORF">I6N96_07250</name>
</gene>
<reference evidence="4 5" key="1">
    <citation type="submission" date="2020-12" db="EMBL/GenBank/DDBJ databases">
        <title>Vagococcus allomyrinae sp. nov. and Enterococcus lavae sp. nov., isolated from the larvae of Allomyrina dichotoma.</title>
        <authorList>
            <person name="Lee S.D."/>
        </authorList>
    </citation>
    <scope>NUCLEOTIDE SEQUENCE [LARGE SCALE GENOMIC DNA]</scope>
    <source>
        <strain evidence="4 5">BWM-S5</strain>
    </source>
</reference>
<name>A0ABS4CJ75_9ENTE</name>
<feature type="domain" description="HTH cro/C1-type" evidence="3">
    <location>
        <begin position="5"/>
        <end position="59"/>
    </location>
</feature>
<dbReference type="PANTHER" id="PTHR46558:SF15">
    <property type="entry name" value="HELIX-TURN-HELIX DOMAIN PROTEIN"/>
    <property type="match status" value="1"/>
</dbReference>
<proteinExistence type="predicted"/>
<feature type="transmembrane region" description="Helical" evidence="2">
    <location>
        <begin position="85"/>
        <end position="102"/>
    </location>
</feature>
<organism evidence="4 5">
    <name type="scientific">Enterococcus larvae</name>
    <dbReference type="NCBI Taxonomy" id="2794352"/>
    <lineage>
        <taxon>Bacteria</taxon>
        <taxon>Bacillati</taxon>
        <taxon>Bacillota</taxon>
        <taxon>Bacilli</taxon>
        <taxon>Lactobacillales</taxon>
        <taxon>Enterococcaceae</taxon>
        <taxon>Enterococcus</taxon>
    </lineage>
</organism>
<comment type="caution">
    <text evidence="4">The sequence shown here is derived from an EMBL/GenBank/DDBJ whole genome shotgun (WGS) entry which is preliminary data.</text>
</comment>
<evidence type="ECO:0000313" key="4">
    <source>
        <dbReference type="EMBL" id="MBP1046075.1"/>
    </source>
</evidence>
<evidence type="ECO:0000256" key="2">
    <source>
        <dbReference type="SAM" id="Phobius"/>
    </source>
</evidence>
<dbReference type="InterPro" id="IPR010982">
    <property type="entry name" value="Lambda_DNA-bd_dom_sf"/>
</dbReference>
<dbReference type="PANTHER" id="PTHR46558">
    <property type="entry name" value="TRACRIPTIONAL REGULATORY PROTEIN-RELATED-RELATED"/>
    <property type="match status" value="1"/>
</dbReference>
<feature type="transmembrane region" description="Helical" evidence="2">
    <location>
        <begin position="108"/>
        <end position="126"/>
    </location>
</feature>
<keyword evidence="2" id="KW-0812">Transmembrane</keyword>
<dbReference type="PROSITE" id="PS50943">
    <property type="entry name" value="HTH_CROC1"/>
    <property type="match status" value="1"/>
</dbReference>
<dbReference type="Pfam" id="PF01381">
    <property type="entry name" value="HTH_3"/>
    <property type="match status" value="1"/>
</dbReference>
<evidence type="ECO:0000259" key="3">
    <source>
        <dbReference type="PROSITE" id="PS50943"/>
    </source>
</evidence>
<dbReference type="InterPro" id="IPR001387">
    <property type="entry name" value="Cro/C1-type_HTH"/>
</dbReference>